<gene>
    <name evidence="2" type="ORF">IPOD504_LOCUS11771</name>
</gene>
<evidence type="ECO:0000313" key="3">
    <source>
        <dbReference type="Proteomes" id="UP000837857"/>
    </source>
</evidence>
<sequence>MPSSGEEALMERIGAFIESKLAALESRLLSNKALHPPLGVKSMTVVTEQLTTPMQSLSADARSQKKKNKKKARKRQKPTYPPVADLPAVAKPVLQTSASTVTRSWADVAKRPKVHQTTQKSPMNYVSKEQFTKMKWTCPCPNICGCNNYFTRGFHRYLRQHNEGRQSENSARGTRNRGYLTKACHYRGNPNGDRRN</sequence>
<feature type="region of interest" description="Disordered" evidence="1">
    <location>
        <begin position="162"/>
        <end position="196"/>
    </location>
</feature>
<keyword evidence="3" id="KW-1185">Reference proteome</keyword>
<dbReference type="EMBL" id="OW152841">
    <property type="protein sequence ID" value="CAH2062205.1"/>
    <property type="molecule type" value="Genomic_DNA"/>
</dbReference>
<proteinExistence type="predicted"/>
<feature type="compositionally biased region" description="Basic residues" evidence="1">
    <location>
        <begin position="64"/>
        <end position="77"/>
    </location>
</feature>
<dbReference type="Proteomes" id="UP000837857">
    <property type="component" value="Chromosome 29"/>
</dbReference>
<evidence type="ECO:0000313" key="2">
    <source>
        <dbReference type="EMBL" id="CAH2062205.1"/>
    </source>
</evidence>
<evidence type="ECO:0000256" key="1">
    <source>
        <dbReference type="SAM" id="MobiDB-lite"/>
    </source>
</evidence>
<protein>
    <submittedName>
        <fullName evidence="2">Uncharacterized protein</fullName>
    </submittedName>
</protein>
<feature type="region of interest" description="Disordered" evidence="1">
    <location>
        <begin position="53"/>
        <end position="88"/>
    </location>
</feature>
<organism evidence="2 3">
    <name type="scientific">Iphiclides podalirius</name>
    <name type="common">scarce swallowtail</name>
    <dbReference type="NCBI Taxonomy" id="110791"/>
    <lineage>
        <taxon>Eukaryota</taxon>
        <taxon>Metazoa</taxon>
        <taxon>Ecdysozoa</taxon>
        <taxon>Arthropoda</taxon>
        <taxon>Hexapoda</taxon>
        <taxon>Insecta</taxon>
        <taxon>Pterygota</taxon>
        <taxon>Neoptera</taxon>
        <taxon>Endopterygota</taxon>
        <taxon>Lepidoptera</taxon>
        <taxon>Glossata</taxon>
        <taxon>Ditrysia</taxon>
        <taxon>Papilionoidea</taxon>
        <taxon>Papilionidae</taxon>
        <taxon>Papilioninae</taxon>
        <taxon>Iphiclides</taxon>
    </lineage>
</organism>
<feature type="non-terminal residue" evidence="2">
    <location>
        <position position="196"/>
    </location>
</feature>
<reference evidence="2" key="1">
    <citation type="submission" date="2022-03" db="EMBL/GenBank/DDBJ databases">
        <authorList>
            <person name="Martin H S."/>
        </authorList>
    </citation>
    <scope>NUCLEOTIDE SEQUENCE</scope>
</reference>
<accession>A0ABN8IQF0</accession>
<name>A0ABN8IQF0_9NEOP</name>